<dbReference type="EMBL" id="CP092873">
    <property type="protein sequence ID" value="UYV73907.1"/>
    <property type="molecule type" value="Genomic_DNA"/>
</dbReference>
<keyword evidence="1" id="KW-0472">Membrane</keyword>
<organism evidence="2 3">
    <name type="scientific">Cordylochernes scorpioides</name>
    <dbReference type="NCBI Taxonomy" id="51811"/>
    <lineage>
        <taxon>Eukaryota</taxon>
        <taxon>Metazoa</taxon>
        <taxon>Ecdysozoa</taxon>
        <taxon>Arthropoda</taxon>
        <taxon>Chelicerata</taxon>
        <taxon>Arachnida</taxon>
        <taxon>Pseudoscorpiones</taxon>
        <taxon>Cheliferoidea</taxon>
        <taxon>Chernetidae</taxon>
        <taxon>Cordylochernes</taxon>
    </lineage>
</organism>
<evidence type="ECO:0000256" key="1">
    <source>
        <dbReference type="SAM" id="Phobius"/>
    </source>
</evidence>
<keyword evidence="1" id="KW-1133">Transmembrane helix</keyword>
<accession>A0ABY6L161</accession>
<evidence type="ECO:0000313" key="3">
    <source>
        <dbReference type="Proteomes" id="UP001235939"/>
    </source>
</evidence>
<evidence type="ECO:0000313" key="2">
    <source>
        <dbReference type="EMBL" id="UYV73907.1"/>
    </source>
</evidence>
<protein>
    <submittedName>
        <fullName evidence="2">Uncharacterized protein</fullName>
    </submittedName>
</protein>
<name>A0ABY6L161_9ARAC</name>
<dbReference type="Proteomes" id="UP001235939">
    <property type="component" value="Chromosome 11"/>
</dbReference>
<keyword evidence="3" id="KW-1185">Reference proteome</keyword>
<sequence>MPRKGRGRLTLQTARRAYMTLRRNNTPNPISSLPTEYIIGGLEIVYPNYSYLHFPEETRPNTSRLTFGAIIVLWLLPPWVRMLIFFLDEGLFVTESMGTRIYKTRNFVFEKDGVLNIQHSRMVAITYPSHPWCDLWVRDQAILLATEEFGKIEDNPL</sequence>
<feature type="transmembrane region" description="Helical" evidence="1">
    <location>
        <begin position="65"/>
        <end position="87"/>
    </location>
</feature>
<proteinExistence type="predicted"/>
<gene>
    <name evidence="2" type="ORF">LAZ67_11001363</name>
</gene>
<reference evidence="2 3" key="1">
    <citation type="submission" date="2022-01" db="EMBL/GenBank/DDBJ databases">
        <title>A chromosomal length assembly of Cordylochernes scorpioides.</title>
        <authorList>
            <person name="Zeh D."/>
            <person name="Zeh J."/>
        </authorList>
    </citation>
    <scope>NUCLEOTIDE SEQUENCE [LARGE SCALE GENOMIC DNA]</scope>
    <source>
        <strain evidence="2">IN4F17</strain>
        <tissue evidence="2">Whole Body</tissue>
    </source>
</reference>
<keyword evidence="1" id="KW-0812">Transmembrane</keyword>